<dbReference type="GO" id="GO:0046872">
    <property type="term" value="F:metal ion binding"/>
    <property type="evidence" value="ECO:0007669"/>
    <property type="project" value="UniProtKB-KW"/>
</dbReference>
<proteinExistence type="predicted"/>
<feature type="signal peptide" evidence="7">
    <location>
        <begin position="1"/>
        <end position="25"/>
    </location>
</feature>
<evidence type="ECO:0000256" key="3">
    <source>
        <dbReference type="ARBA" id="ARBA00023002"/>
    </source>
</evidence>
<evidence type="ECO:0000256" key="6">
    <source>
        <dbReference type="ARBA" id="ARBA00060707"/>
    </source>
</evidence>
<evidence type="ECO:0000259" key="8">
    <source>
        <dbReference type="PROSITE" id="PS51085"/>
    </source>
</evidence>
<gene>
    <name evidence="9" type="ORF">G7043_31885</name>
</gene>
<dbReference type="InterPro" id="IPR001041">
    <property type="entry name" value="2Fe-2S_ferredoxin-type"/>
</dbReference>
<dbReference type="EMBL" id="JAAMPJ010000010">
    <property type="protein sequence ID" value="NGY63529.1"/>
    <property type="molecule type" value="Genomic_DNA"/>
</dbReference>
<evidence type="ECO:0000256" key="4">
    <source>
        <dbReference type="ARBA" id="ARBA00023004"/>
    </source>
</evidence>
<protein>
    <submittedName>
        <fullName evidence="9">(2Fe-2S)-binding protein</fullName>
    </submittedName>
</protein>
<dbReference type="PANTHER" id="PTHR45331:SF2">
    <property type="entry name" value="OXIDOREDUCTASE WITH IRON-SULFUR SUBUNIT"/>
    <property type="match status" value="1"/>
</dbReference>
<dbReference type="InterPro" id="IPR036010">
    <property type="entry name" value="2Fe-2S_ferredoxin-like_sf"/>
</dbReference>
<dbReference type="GO" id="GO:0016903">
    <property type="term" value="F:oxidoreductase activity, acting on the aldehyde or oxo group of donors"/>
    <property type="evidence" value="ECO:0007669"/>
    <property type="project" value="TreeGrafter"/>
</dbReference>
<evidence type="ECO:0000313" key="10">
    <source>
        <dbReference type="Proteomes" id="UP000481360"/>
    </source>
</evidence>
<dbReference type="FunFam" id="3.10.20.30:FF:000020">
    <property type="entry name" value="Xanthine dehydrogenase iron-sulfur subunit"/>
    <property type="match status" value="1"/>
</dbReference>
<dbReference type="PROSITE" id="PS51085">
    <property type="entry name" value="2FE2S_FER_2"/>
    <property type="match status" value="1"/>
</dbReference>
<sequence>MTTSRRQFFGQAAAVSAGVALSAPAAEALANGAAPDAPGLVEVAFKVNGERQKLSLDPRVTLLDALRERLGLVGTKKGCDRGQCGACTVHVDDRRVLSCLTLTATLQGKEVTTIEGIAHGDELHPVQRAFIDHDGFQCGFCTSGQIMSAVKVVEEREVRTDDQIREAMSGNICRCGAYPNILEAIKQAKES</sequence>
<dbReference type="Gene3D" id="1.10.150.120">
    <property type="entry name" value="[2Fe-2S]-binding domain"/>
    <property type="match status" value="1"/>
</dbReference>
<organism evidence="9 10">
    <name type="scientific">Lentzea alba</name>
    <dbReference type="NCBI Taxonomy" id="2714351"/>
    <lineage>
        <taxon>Bacteria</taxon>
        <taxon>Bacillati</taxon>
        <taxon>Actinomycetota</taxon>
        <taxon>Actinomycetes</taxon>
        <taxon>Pseudonocardiales</taxon>
        <taxon>Pseudonocardiaceae</taxon>
        <taxon>Lentzea</taxon>
    </lineage>
</organism>
<evidence type="ECO:0000256" key="5">
    <source>
        <dbReference type="ARBA" id="ARBA00023014"/>
    </source>
</evidence>
<dbReference type="PROSITE" id="PS00197">
    <property type="entry name" value="2FE2S_FER_1"/>
    <property type="match status" value="1"/>
</dbReference>
<feature type="domain" description="2Fe-2S ferredoxin-type" evidence="8">
    <location>
        <begin position="41"/>
        <end position="117"/>
    </location>
</feature>
<dbReference type="InterPro" id="IPR006311">
    <property type="entry name" value="TAT_signal"/>
</dbReference>
<dbReference type="AlphaFoldDB" id="A0A7C9RV04"/>
<keyword evidence="3" id="KW-0560">Oxidoreductase</keyword>
<evidence type="ECO:0000313" key="9">
    <source>
        <dbReference type="EMBL" id="NGY63529.1"/>
    </source>
</evidence>
<name>A0A7C9RV04_9PSEU</name>
<dbReference type="RefSeq" id="WP_166052019.1">
    <property type="nucleotide sequence ID" value="NZ_JAAMPJ010000010.1"/>
</dbReference>
<keyword evidence="10" id="KW-1185">Reference proteome</keyword>
<comment type="caution">
    <text evidence="9">The sequence shown here is derived from an EMBL/GenBank/DDBJ whole genome shotgun (WGS) entry which is preliminary data.</text>
</comment>
<dbReference type="CDD" id="cd00207">
    <property type="entry name" value="fer2"/>
    <property type="match status" value="1"/>
</dbReference>
<reference evidence="9 10" key="1">
    <citation type="submission" date="2020-03" db="EMBL/GenBank/DDBJ databases">
        <title>Isolation and identification of active actinomycetes.</title>
        <authorList>
            <person name="Sun X."/>
        </authorList>
    </citation>
    <scope>NUCLEOTIDE SEQUENCE [LARGE SCALE GENOMIC DNA]</scope>
    <source>
        <strain evidence="9 10">NEAU-D13</strain>
    </source>
</reference>
<dbReference type="FunFam" id="1.10.150.120:FF:000003">
    <property type="entry name" value="Carbon monoxide dehydrogenase, small subunit"/>
    <property type="match status" value="1"/>
</dbReference>
<dbReference type="SUPFAM" id="SSF54292">
    <property type="entry name" value="2Fe-2S ferredoxin-like"/>
    <property type="match status" value="1"/>
</dbReference>
<dbReference type="GO" id="GO:0051537">
    <property type="term" value="F:2 iron, 2 sulfur cluster binding"/>
    <property type="evidence" value="ECO:0007669"/>
    <property type="project" value="UniProtKB-KW"/>
</dbReference>
<keyword evidence="7" id="KW-0732">Signal</keyword>
<accession>A0A7C9RV04</accession>
<dbReference type="Gene3D" id="3.10.20.30">
    <property type="match status" value="1"/>
</dbReference>
<dbReference type="PROSITE" id="PS51318">
    <property type="entry name" value="TAT"/>
    <property type="match status" value="1"/>
</dbReference>
<dbReference type="Proteomes" id="UP000481360">
    <property type="component" value="Unassembled WGS sequence"/>
</dbReference>
<keyword evidence="4" id="KW-0408">Iron</keyword>
<dbReference type="InterPro" id="IPR052914">
    <property type="entry name" value="Aldehyde_Oxdr_Iron-Sulfur"/>
</dbReference>
<feature type="chain" id="PRO_5028919816" evidence="7">
    <location>
        <begin position="26"/>
        <end position="191"/>
    </location>
</feature>
<dbReference type="InterPro" id="IPR012675">
    <property type="entry name" value="Beta-grasp_dom_sf"/>
</dbReference>
<dbReference type="InterPro" id="IPR036884">
    <property type="entry name" value="2Fe-2S-bd_dom_sf"/>
</dbReference>
<evidence type="ECO:0000256" key="2">
    <source>
        <dbReference type="ARBA" id="ARBA00022723"/>
    </source>
</evidence>
<comment type="pathway">
    <text evidence="6">Alkaloid degradation; nicotine degradation.</text>
</comment>
<keyword evidence="1" id="KW-0001">2Fe-2S</keyword>
<dbReference type="InterPro" id="IPR002888">
    <property type="entry name" value="2Fe-2S-bd"/>
</dbReference>
<dbReference type="Pfam" id="PF00111">
    <property type="entry name" value="Fer2"/>
    <property type="match status" value="1"/>
</dbReference>
<evidence type="ECO:0000256" key="7">
    <source>
        <dbReference type="SAM" id="SignalP"/>
    </source>
</evidence>
<dbReference type="SUPFAM" id="SSF47741">
    <property type="entry name" value="CO dehydrogenase ISP C-domain like"/>
    <property type="match status" value="1"/>
</dbReference>
<keyword evidence="2" id="KW-0479">Metal-binding</keyword>
<dbReference type="PANTHER" id="PTHR45331">
    <property type="entry name" value="OXIDOREDUCTASE, IRON-SULPHUR BINDING SUBUNIT-RELATED-RELATED"/>
    <property type="match status" value="1"/>
</dbReference>
<dbReference type="InterPro" id="IPR006058">
    <property type="entry name" value="2Fe2S_fd_BS"/>
</dbReference>
<keyword evidence="5" id="KW-0411">Iron-sulfur</keyword>
<dbReference type="Pfam" id="PF01799">
    <property type="entry name" value="Fer2_2"/>
    <property type="match status" value="1"/>
</dbReference>
<evidence type="ECO:0000256" key="1">
    <source>
        <dbReference type="ARBA" id="ARBA00022714"/>
    </source>
</evidence>